<dbReference type="Proteomes" id="UP000784435">
    <property type="component" value="Unassembled WGS sequence"/>
</dbReference>
<dbReference type="PANTHER" id="PTHR42923:SF3">
    <property type="entry name" value="PROTOPORPHYRINOGEN OXIDASE"/>
    <property type="match status" value="1"/>
</dbReference>
<evidence type="ECO:0000256" key="6">
    <source>
        <dbReference type="ARBA" id="ARBA00012402"/>
    </source>
</evidence>
<comment type="pathway">
    <text evidence="4 12">Porphyrin-containing compound metabolism; protoheme biosynthesis.</text>
</comment>
<dbReference type="InterPro" id="IPR036188">
    <property type="entry name" value="FAD/NAD-bd_sf"/>
</dbReference>
<dbReference type="GO" id="GO:0005737">
    <property type="term" value="C:cytoplasm"/>
    <property type="evidence" value="ECO:0007669"/>
    <property type="project" value="UniProtKB-SubCell"/>
</dbReference>
<sequence length="497" mass="51037">MTVRTLAVVGGGISGLAAAHRAARHGLRVTVLEAGDTAGGCLSRSSLDGLLPGGADEGAEASLARRPETRALVEDLGLTPVHPSRAHGSRLVTDRGPVAIPAGTLMGVPADPKVLRGVLSDSGVERARAEVLTPPTAEDVSCGDFLAARLGDELVDRVVDPLVGGVYAGRCRELSLSATIPALRPAAQQGTSVLAAVAEILASRTRTSGADIPGAGTQESRTTSVSDRDTPAEPGAGSSAPPPVFLSLAGGINRLIPALADAVTDHGGEIRTGTPVRAIAPGGRIRTDAGDLTADHVLLAVPAHAGRALLTQEAAAGQEAQAHLAALLDRISYASSAVVTAVLEDRDHPLEGSGLLVPADLGGLLKAATHSSNKWPWLEDALPAGRRVIRMSVGRHGDEAWRDLTDGELIDRALGEWRDLTGWDGALLHAEVKRWIRALPQYAPGHSDLVRRIETAAAAVPGLSLTGSYLDGVGIPACIGRSQATVDRLVASPAPPD</sequence>
<comment type="cofactor">
    <cofactor evidence="2 12">
        <name>FAD</name>
        <dbReference type="ChEBI" id="CHEBI:57692"/>
    </cofactor>
</comment>
<evidence type="ECO:0000256" key="1">
    <source>
        <dbReference type="ARBA" id="ARBA00001755"/>
    </source>
</evidence>
<comment type="similarity">
    <text evidence="5 12">Belongs to the protoporphyrinogen/coproporphyrinogen oxidase family. Coproporphyrinogen III oxidase subfamily.</text>
</comment>
<dbReference type="Gene3D" id="3.50.50.60">
    <property type="entry name" value="FAD/NAD(P)-binding domain"/>
    <property type="match status" value="1"/>
</dbReference>
<dbReference type="InterPro" id="IPR050464">
    <property type="entry name" value="Zeta_carotene_desat/Oxidored"/>
</dbReference>
<dbReference type="NCBIfam" id="TIGR00562">
    <property type="entry name" value="proto_IX_ox"/>
    <property type="match status" value="1"/>
</dbReference>
<dbReference type="GO" id="GO:0006783">
    <property type="term" value="P:heme biosynthetic process"/>
    <property type="evidence" value="ECO:0007669"/>
    <property type="project" value="UniProtKB-UniRule"/>
</dbReference>
<dbReference type="Pfam" id="PF01593">
    <property type="entry name" value="Amino_oxidase"/>
    <property type="match status" value="1"/>
</dbReference>
<evidence type="ECO:0000256" key="12">
    <source>
        <dbReference type="RuleBase" id="RU364052"/>
    </source>
</evidence>
<dbReference type="EMBL" id="DYUK01000100">
    <property type="protein sequence ID" value="HJG79715.1"/>
    <property type="molecule type" value="Genomic_DNA"/>
</dbReference>
<dbReference type="Gene3D" id="3.90.660.20">
    <property type="entry name" value="Protoporphyrinogen oxidase, mitochondrial, domain 2"/>
    <property type="match status" value="1"/>
</dbReference>
<keyword evidence="11 12" id="KW-0350">Heme biosynthesis</keyword>
<name>A0A921MCQ7_9MICO</name>
<keyword evidence="8 12" id="KW-0285">Flavoprotein</keyword>
<dbReference type="AlphaFoldDB" id="A0A921MCQ7"/>
<organism evidence="15 16">
    <name type="scientific">Brevibacterium senegalense</name>
    <dbReference type="NCBI Taxonomy" id="1033736"/>
    <lineage>
        <taxon>Bacteria</taxon>
        <taxon>Bacillati</taxon>
        <taxon>Actinomycetota</taxon>
        <taxon>Actinomycetes</taxon>
        <taxon>Micrococcales</taxon>
        <taxon>Brevibacteriaceae</taxon>
        <taxon>Brevibacterium</taxon>
    </lineage>
</organism>
<reference evidence="15" key="2">
    <citation type="submission" date="2021-09" db="EMBL/GenBank/DDBJ databases">
        <authorList>
            <person name="Gilroy R."/>
        </authorList>
    </citation>
    <scope>NUCLEOTIDE SEQUENCE</scope>
    <source>
        <strain evidence="15">ChiGjej5B5-7349</strain>
    </source>
</reference>
<evidence type="ECO:0000259" key="14">
    <source>
        <dbReference type="Pfam" id="PF01593"/>
    </source>
</evidence>
<dbReference type="Gene3D" id="1.10.3110.10">
    <property type="entry name" value="protoporphyrinogen ix oxidase, domain 3"/>
    <property type="match status" value="1"/>
</dbReference>
<comment type="subcellular location">
    <subcellularLocation>
        <location evidence="12">Cytoplasm</location>
    </subcellularLocation>
</comment>
<evidence type="ECO:0000256" key="4">
    <source>
        <dbReference type="ARBA" id="ARBA00004744"/>
    </source>
</evidence>
<comment type="function">
    <text evidence="3 12">Involved in coproporphyrin-dependent heme b biosynthesis. Catalyzes the oxidation of coproporphyrinogen III to coproporphyrin III.</text>
</comment>
<reference evidence="15" key="1">
    <citation type="journal article" date="2021" name="PeerJ">
        <title>Extensive microbial diversity within the chicken gut microbiome revealed by metagenomics and culture.</title>
        <authorList>
            <person name="Gilroy R."/>
            <person name="Ravi A."/>
            <person name="Getino M."/>
            <person name="Pursley I."/>
            <person name="Horton D.L."/>
            <person name="Alikhan N.F."/>
            <person name="Baker D."/>
            <person name="Gharbi K."/>
            <person name="Hall N."/>
            <person name="Watson M."/>
            <person name="Adriaenssens E.M."/>
            <person name="Foster-Nyarko E."/>
            <person name="Jarju S."/>
            <person name="Secka A."/>
            <person name="Antonio M."/>
            <person name="Oren A."/>
            <person name="Chaudhuri R.R."/>
            <person name="La Ragione R."/>
            <person name="Hildebrand F."/>
            <person name="Pallen M.J."/>
        </authorList>
    </citation>
    <scope>NUCLEOTIDE SEQUENCE</scope>
    <source>
        <strain evidence="15">ChiGjej5B5-7349</strain>
    </source>
</reference>
<keyword evidence="10 12" id="KW-0560">Oxidoreductase</keyword>
<evidence type="ECO:0000256" key="5">
    <source>
        <dbReference type="ARBA" id="ARBA00008310"/>
    </source>
</evidence>
<dbReference type="EC" id="1.3.3.15" evidence="6 12"/>
<dbReference type="PANTHER" id="PTHR42923">
    <property type="entry name" value="PROTOPORPHYRINOGEN OXIDASE"/>
    <property type="match status" value="1"/>
</dbReference>
<dbReference type="SUPFAM" id="SSF51905">
    <property type="entry name" value="FAD/NAD(P)-binding domain"/>
    <property type="match status" value="1"/>
</dbReference>
<evidence type="ECO:0000256" key="7">
    <source>
        <dbReference type="ARBA" id="ARBA00019046"/>
    </source>
</evidence>
<evidence type="ECO:0000313" key="16">
    <source>
        <dbReference type="Proteomes" id="UP000784435"/>
    </source>
</evidence>
<comment type="catalytic activity">
    <reaction evidence="1">
        <text>coproporphyrinogen III + 3 O2 = coproporphyrin III + 3 H2O2</text>
        <dbReference type="Rhea" id="RHEA:43436"/>
        <dbReference type="ChEBI" id="CHEBI:15379"/>
        <dbReference type="ChEBI" id="CHEBI:16240"/>
        <dbReference type="ChEBI" id="CHEBI:57309"/>
        <dbReference type="ChEBI" id="CHEBI:131725"/>
        <dbReference type="EC" id="1.3.3.15"/>
    </reaction>
    <physiologicalReaction direction="left-to-right" evidence="1">
        <dbReference type="Rhea" id="RHEA:43437"/>
    </physiologicalReaction>
</comment>
<evidence type="ECO:0000256" key="2">
    <source>
        <dbReference type="ARBA" id="ARBA00001974"/>
    </source>
</evidence>
<evidence type="ECO:0000256" key="9">
    <source>
        <dbReference type="ARBA" id="ARBA00022827"/>
    </source>
</evidence>
<comment type="caution">
    <text evidence="15">The sequence shown here is derived from an EMBL/GenBank/DDBJ whole genome shotgun (WGS) entry which is preliminary data.</text>
</comment>
<evidence type="ECO:0000256" key="13">
    <source>
        <dbReference type="SAM" id="MobiDB-lite"/>
    </source>
</evidence>
<evidence type="ECO:0000256" key="8">
    <source>
        <dbReference type="ARBA" id="ARBA00022630"/>
    </source>
</evidence>
<gene>
    <name evidence="15" type="primary">hemG</name>
    <name evidence="15" type="ORF">K8V08_04810</name>
</gene>
<evidence type="ECO:0000256" key="3">
    <source>
        <dbReference type="ARBA" id="ARBA00002185"/>
    </source>
</evidence>
<evidence type="ECO:0000256" key="11">
    <source>
        <dbReference type="ARBA" id="ARBA00023133"/>
    </source>
</evidence>
<keyword evidence="9 12" id="KW-0274">FAD</keyword>
<accession>A0A921MCQ7</accession>
<protein>
    <recommendedName>
        <fullName evidence="7 12">Coproporphyrinogen III oxidase</fullName>
        <ecNumber evidence="6 12">1.3.3.15</ecNumber>
    </recommendedName>
</protein>
<feature type="region of interest" description="Disordered" evidence="13">
    <location>
        <begin position="207"/>
        <end position="241"/>
    </location>
</feature>
<proteinExistence type="inferred from homology"/>
<dbReference type="SUPFAM" id="SSF54373">
    <property type="entry name" value="FAD-linked reductases, C-terminal domain"/>
    <property type="match status" value="1"/>
</dbReference>
<feature type="domain" description="Amine oxidase" evidence="14">
    <location>
        <begin position="13"/>
        <end position="482"/>
    </location>
</feature>
<dbReference type="InterPro" id="IPR002937">
    <property type="entry name" value="Amino_oxidase"/>
</dbReference>
<dbReference type="InterPro" id="IPR004572">
    <property type="entry name" value="Protoporphyrinogen_oxidase"/>
</dbReference>
<dbReference type="GO" id="GO:0004729">
    <property type="term" value="F:oxygen-dependent protoporphyrinogen oxidase activity"/>
    <property type="evidence" value="ECO:0007669"/>
    <property type="project" value="UniProtKB-UniRule"/>
</dbReference>
<evidence type="ECO:0000256" key="10">
    <source>
        <dbReference type="ARBA" id="ARBA00023002"/>
    </source>
</evidence>
<evidence type="ECO:0000313" key="15">
    <source>
        <dbReference type="EMBL" id="HJG79715.1"/>
    </source>
</evidence>
<keyword evidence="12" id="KW-0963">Cytoplasm</keyword>